<reference evidence="15 16" key="1">
    <citation type="submission" date="2019-11" db="EMBL/GenBank/DDBJ databases">
        <title>Genome sequences of 17 halophilic strains isolated from different environments.</title>
        <authorList>
            <person name="Furrow R.E."/>
        </authorList>
    </citation>
    <scope>NUCLEOTIDE SEQUENCE [LARGE SCALE GENOMIC DNA]</scope>
    <source>
        <strain evidence="15 16">22507_15_FS</strain>
    </source>
</reference>
<keyword evidence="9 13" id="KW-0067">ATP-binding</keyword>
<dbReference type="EC" id="6.3.2.29" evidence="5"/>
<comment type="function">
    <text evidence="1">Catalyzes the ATP-dependent polymerization of arginine and aspartate to multi-L-arginyl-poly-L-aspartic acid (cyanophycin; a water-insoluble reserve polymer).</text>
</comment>
<evidence type="ECO:0000256" key="10">
    <source>
        <dbReference type="ARBA" id="ARBA00031353"/>
    </source>
</evidence>
<dbReference type="InterPro" id="IPR013221">
    <property type="entry name" value="Mur_ligase_cen"/>
</dbReference>
<gene>
    <name evidence="15" type="primary">cphA</name>
    <name evidence="15" type="ORF">GLW01_14255</name>
</gene>
<dbReference type="Pfam" id="PF08443">
    <property type="entry name" value="RimK"/>
    <property type="match status" value="1"/>
</dbReference>
<dbReference type="InterPro" id="IPR036565">
    <property type="entry name" value="Mur-like_cat_sf"/>
</dbReference>
<proteinExistence type="inferred from homology"/>
<evidence type="ECO:0000256" key="2">
    <source>
        <dbReference type="ARBA" id="ARBA00009060"/>
    </source>
</evidence>
<evidence type="ECO:0000259" key="14">
    <source>
        <dbReference type="PROSITE" id="PS50975"/>
    </source>
</evidence>
<dbReference type="OrthoDB" id="9803907at2"/>
<dbReference type="InterPro" id="IPR011761">
    <property type="entry name" value="ATP-grasp"/>
</dbReference>
<evidence type="ECO:0000256" key="3">
    <source>
        <dbReference type="ARBA" id="ARBA00011738"/>
    </source>
</evidence>
<comment type="similarity">
    <text evidence="2">In the C-terminal section; belongs to the MurCDEF family.</text>
</comment>
<dbReference type="Gene3D" id="3.40.1190.10">
    <property type="entry name" value="Mur-like, catalytic domain"/>
    <property type="match status" value="1"/>
</dbReference>
<evidence type="ECO:0000256" key="8">
    <source>
        <dbReference type="ARBA" id="ARBA00022741"/>
    </source>
</evidence>
<evidence type="ECO:0000256" key="13">
    <source>
        <dbReference type="PROSITE-ProRule" id="PRU00409"/>
    </source>
</evidence>
<evidence type="ECO:0000256" key="7">
    <source>
        <dbReference type="ARBA" id="ARBA00022598"/>
    </source>
</evidence>
<evidence type="ECO:0000256" key="6">
    <source>
        <dbReference type="ARBA" id="ARBA00022036"/>
    </source>
</evidence>
<evidence type="ECO:0000313" key="15">
    <source>
        <dbReference type="EMBL" id="MYL27952.1"/>
    </source>
</evidence>
<keyword evidence="8 13" id="KW-0547">Nucleotide-binding</keyword>
<dbReference type="NCBIfam" id="NF010623">
    <property type="entry name" value="PRK14016.1"/>
    <property type="match status" value="1"/>
</dbReference>
<comment type="subunit">
    <text evidence="3">Homodimer.</text>
</comment>
<dbReference type="Pfam" id="PF02875">
    <property type="entry name" value="Mur_ligase_C"/>
    <property type="match status" value="1"/>
</dbReference>
<evidence type="ECO:0000256" key="5">
    <source>
        <dbReference type="ARBA" id="ARBA00013005"/>
    </source>
</evidence>
<dbReference type="AlphaFoldDB" id="A0A9X4YDP3"/>
<dbReference type="GO" id="GO:0071160">
    <property type="term" value="F:cyanophycin synthetase activity (L-aspartate-adding)"/>
    <property type="evidence" value="ECO:0007669"/>
    <property type="project" value="UniProtKB-EC"/>
</dbReference>
<dbReference type="InterPro" id="IPR044019">
    <property type="entry name" value="Cyanophycin_syn_N"/>
</dbReference>
<dbReference type="NCBIfam" id="TIGR02068">
    <property type="entry name" value="cya_phycin_syn"/>
    <property type="match status" value="1"/>
</dbReference>
<dbReference type="GO" id="GO:0005524">
    <property type="term" value="F:ATP binding"/>
    <property type="evidence" value="ECO:0007669"/>
    <property type="project" value="UniProtKB-UniRule"/>
</dbReference>
<comment type="caution">
    <text evidence="15">The sequence shown here is derived from an EMBL/GenBank/DDBJ whole genome shotgun (WGS) entry which is preliminary data.</text>
</comment>
<dbReference type="EC" id="6.3.2.30" evidence="4"/>
<dbReference type="PROSITE" id="PS50975">
    <property type="entry name" value="ATP_GRASP"/>
    <property type="match status" value="1"/>
</dbReference>
<dbReference type="InterPro" id="IPR004101">
    <property type="entry name" value="Mur_ligase_C"/>
</dbReference>
<keyword evidence="16" id="KW-1185">Reference proteome</keyword>
<dbReference type="InterPro" id="IPR011810">
    <property type="entry name" value="Cya_phycin_syn"/>
</dbReference>
<evidence type="ECO:0000256" key="12">
    <source>
        <dbReference type="ARBA" id="ARBA00048425"/>
    </source>
</evidence>
<dbReference type="InterPro" id="IPR013651">
    <property type="entry name" value="ATP-grasp_RimK-type"/>
</dbReference>
<evidence type="ECO:0000256" key="11">
    <source>
        <dbReference type="ARBA" id="ARBA00048094"/>
    </source>
</evidence>
<keyword evidence="7 15" id="KW-0436">Ligase</keyword>
<dbReference type="Gene3D" id="3.30.470.20">
    <property type="entry name" value="ATP-grasp fold, B domain"/>
    <property type="match status" value="2"/>
</dbReference>
<dbReference type="SUPFAM" id="SSF56059">
    <property type="entry name" value="Glutathione synthetase ATP-binding domain-like"/>
    <property type="match status" value="1"/>
</dbReference>
<organism evidence="15 16">
    <name type="scientific">Vreelandella halophila</name>
    <dbReference type="NCBI Taxonomy" id="86177"/>
    <lineage>
        <taxon>Bacteria</taxon>
        <taxon>Pseudomonadati</taxon>
        <taxon>Pseudomonadota</taxon>
        <taxon>Gammaproteobacteria</taxon>
        <taxon>Oceanospirillales</taxon>
        <taxon>Halomonadaceae</taxon>
        <taxon>Vreelandella</taxon>
    </lineage>
</organism>
<dbReference type="InterPro" id="IPR036615">
    <property type="entry name" value="Mur_ligase_C_dom_sf"/>
</dbReference>
<evidence type="ECO:0000256" key="1">
    <source>
        <dbReference type="ARBA" id="ARBA00003184"/>
    </source>
</evidence>
<evidence type="ECO:0000256" key="4">
    <source>
        <dbReference type="ARBA" id="ARBA00012968"/>
    </source>
</evidence>
<dbReference type="PANTHER" id="PTHR23135">
    <property type="entry name" value="MUR LIGASE FAMILY MEMBER"/>
    <property type="match status" value="1"/>
</dbReference>
<dbReference type="Pfam" id="PF18921">
    <property type="entry name" value="Cyanophycin_syn"/>
    <property type="match status" value="1"/>
</dbReference>
<comment type="catalytic activity">
    <reaction evidence="12">
        <text>[L-4-(L-arginin-2-N-yl)aspartate](n) + L-aspartate + ATP = [L-4-(L-arginin-2-N-yl)aspartate](n)-L-aspartate + ADP + phosphate + H(+)</text>
        <dbReference type="Rhea" id="RHEA:13277"/>
        <dbReference type="Rhea" id="RHEA-COMP:13728"/>
        <dbReference type="Rhea" id="RHEA-COMP:13733"/>
        <dbReference type="ChEBI" id="CHEBI:15378"/>
        <dbReference type="ChEBI" id="CHEBI:29991"/>
        <dbReference type="ChEBI" id="CHEBI:30616"/>
        <dbReference type="ChEBI" id="CHEBI:43474"/>
        <dbReference type="ChEBI" id="CHEBI:137986"/>
        <dbReference type="ChEBI" id="CHEBI:137990"/>
        <dbReference type="ChEBI" id="CHEBI:456216"/>
        <dbReference type="EC" id="6.3.2.29"/>
    </reaction>
</comment>
<dbReference type="Proteomes" id="UP000460751">
    <property type="component" value="Unassembled WGS sequence"/>
</dbReference>
<dbReference type="SUPFAM" id="SSF53244">
    <property type="entry name" value="MurD-like peptide ligases, peptide-binding domain"/>
    <property type="match status" value="1"/>
</dbReference>
<dbReference type="EMBL" id="WMEX01000009">
    <property type="protein sequence ID" value="MYL27952.1"/>
    <property type="molecule type" value="Genomic_DNA"/>
</dbReference>
<dbReference type="GO" id="GO:0071161">
    <property type="term" value="F:cyanophycin synthetase activity (L-arginine-adding)"/>
    <property type="evidence" value="ECO:0007669"/>
    <property type="project" value="UniProtKB-EC"/>
</dbReference>
<dbReference type="SUPFAM" id="SSF53623">
    <property type="entry name" value="MurD-like peptide ligases, catalytic domain"/>
    <property type="match status" value="1"/>
</dbReference>
<evidence type="ECO:0000256" key="9">
    <source>
        <dbReference type="ARBA" id="ARBA00022840"/>
    </source>
</evidence>
<evidence type="ECO:0000313" key="16">
    <source>
        <dbReference type="Proteomes" id="UP000460751"/>
    </source>
</evidence>
<accession>A0A9X4YDP3</accession>
<comment type="catalytic activity">
    <reaction evidence="11">
        <text>[L-4-(L-arginin-2-N-yl)aspartate](n)-L-aspartate + L-arginine + ATP = [L-4-(L-arginin-2-N-yl)aspartate](n+1) + ADP + phosphate + H(+)</text>
        <dbReference type="Rhea" id="RHEA:23888"/>
        <dbReference type="Rhea" id="RHEA-COMP:13732"/>
        <dbReference type="Rhea" id="RHEA-COMP:13733"/>
        <dbReference type="ChEBI" id="CHEBI:15378"/>
        <dbReference type="ChEBI" id="CHEBI:30616"/>
        <dbReference type="ChEBI" id="CHEBI:32682"/>
        <dbReference type="ChEBI" id="CHEBI:43474"/>
        <dbReference type="ChEBI" id="CHEBI:137986"/>
        <dbReference type="ChEBI" id="CHEBI:137990"/>
        <dbReference type="ChEBI" id="CHEBI:456216"/>
        <dbReference type="EC" id="6.3.2.30"/>
    </reaction>
</comment>
<protein>
    <recommendedName>
        <fullName evidence="6">Cyanophycin synthetase</fullName>
        <ecNumber evidence="5">6.3.2.29</ecNumber>
        <ecNumber evidence="4">6.3.2.30</ecNumber>
    </recommendedName>
    <alternativeName>
        <fullName evidence="10">Cyanophycin synthase</fullName>
    </alternativeName>
</protein>
<dbReference type="GO" id="GO:0046872">
    <property type="term" value="F:metal ion binding"/>
    <property type="evidence" value="ECO:0007669"/>
    <property type="project" value="InterPro"/>
</dbReference>
<dbReference type="Gene3D" id="3.90.190.20">
    <property type="entry name" value="Mur ligase, C-terminal domain"/>
    <property type="match status" value="1"/>
</dbReference>
<dbReference type="PANTHER" id="PTHR23135:SF18">
    <property type="entry name" value="CYANOPHYCIN SYNTHETASE"/>
    <property type="match status" value="1"/>
</dbReference>
<dbReference type="Pfam" id="PF08245">
    <property type="entry name" value="Mur_ligase_M"/>
    <property type="match status" value="1"/>
</dbReference>
<name>A0A9X4YDP3_9GAMM</name>
<feature type="domain" description="ATP-grasp" evidence="14">
    <location>
        <begin position="220"/>
        <end position="473"/>
    </location>
</feature>
<dbReference type="RefSeq" id="WP_160899500.1">
    <property type="nucleotide sequence ID" value="NZ_WMEX01000009.1"/>
</dbReference>
<sequence>MRILEHRALRGPNYYSRYKTIYMRLAIDELEERPSDKVPGIADKLEKLIPSIHDHRCSVGEPGGFLKRLRDGTWAGHLVEHLAIELQNLVGFSVGYGKTIDSYDPGIYNVVYRYRDEATGLAAGEAAVEIAQKLYDGEDVDLDPTIDRLKEVRDANALGPSTGSIVNAARARSIPAYNLTEGTSYTQLGHGVKQRRFQATVTDSSGIIGHSIADDKQWTKQILDNAGVPVPRGQVCYSFEEARSAADWIGWPVVTKPLSGNHGRGVTTDIPSIEDLKAGYEAAYAHHETVLVERYIKGEDHRILVIGGKLVAAARRRPAHVTGDGTNTIQQLIDIENSDPRRGVGHENLLTQIHVDEQTHRMLEQAGYTLDTVLPEGGIAYLKSTANLSTGGTATDLTDDVHPEVRFTMERVARLVGLDVIGIDLLAENLVLPLDQQSAGVVEVNAGPGFRMHMAPTHGTPRPVGEHVVDMLFPDPTNNGRIPITAITGTNGKTTTTRLTTHILRQAGHSVGMGCTGTVEIDNHVILRGDYSGPGAAQAVLQEPTVEHAVLEVARGGIMRRGLGFDESDVGVLLNIASDHLGERDIHTLDELARCKTVVVDSVKKEGGYCVLNADDPLVMEHGTYWARGEIIYFTMDPDHPELGEHLSDHRMVLSVKNGKIVLLKGKVTVDIVDVNDVPIAFEGHALFNVQNAMAAAGAAIGHGVEIDDVRAGLLTFHPTPAQMPGRTNYFEADGVKCLIDYGHNVPALEALESLVRGLATKRRIGVATAPGNRRDDDLRALGGQLASMCDLLYVYETDARGRETGETAKLIHSGATDADSSVQVETILSEQEAVAKAIAEAEEGDFLLLLVDDIEGTTERLKGRSFPTQAEIASGSRRERTI</sequence>